<feature type="compositionally biased region" description="Pro residues" evidence="1">
    <location>
        <begin position="506"/>
        <end position="518"/>
    </location>
</feature>
<gene>
    <name evidence="3" type="primary">KIAA1549</name>
</gene>
<feature type="compositionally biased region" description="Low complexity" evidence="1">
    <location>
        <begin position="259"/>
        <end position="268"/>
    </location>
</feature>
<feature type="compositionally biased region" description="Gly residues" evidence="1">
    <location>
        <begin position="205"/>
        <end position="219"/>
    </location>
</feature>
<dbReference type="Pfam" id="PF12877">
    <property type="entry name" value="KIAA1549"/>
    <property type="match status" value="1"/>
</dbReference>
<protein>
    <recommendedName>
        <fullName evidence="5">KIAA1549</fullName>
    </recommendedName>
</protein>
<feature type="compositionally biased region" description="Low complexity" evidence="1">
    <location>
        <begin position="589"/>
        <end position="614"/>
    </location>
</feature>
<feature type="compositionally biased region" description="Low complexity" evidence="1">
    <location>
        <begin position="55"/>
        <end position="68"/>
    </location>
</feature>
<feature type="compositionally biased region" description="Pro residues" evidence="1">
    <location>
        <begin position="1480"/>
        <end position="1496"/>
    </location>
</feature>
<accession>A0A6I8P347</accession>
<dbReference type="InterPro" id="IPR024606">
    <property type="entry name" value="KIAA1549"/>
</dbReference>
<feature type="compositionally biased region" description="Pro residues" evidence="1">
    <location>
        <begin position="99"/>
        <end position="111"/>
    </location>
</feature>
<feature type="compositionally biased region" description="Low complexity" evidence="1">
    <location>
        <begin position="702"/>
        <end position="724"/>
    </location>
</feature>
<keyword evidence="2" id="KW-0812">Transmembrane</keyword>
<feature type="region of interest" description="Disordered" evidence="1">
    <location>
        <begin position="1981"/>
        <end position="2119"/>
    </location>
</feature>
<feature type="compositionally biased region" description="Pro residues" evidence="1">
    <location>
        <begin position="903"/>
        <end position="1035"/>
    </location>
</feature>
<feature type="compositionally biased region" description="Low complexity" evidence="1">
    <location>
        <begin position="8"/>
        <end position="24"/>
    </location>
</feature>
<reference evidence="3" key="2">
    <citation type="submission" date="2025-08" db="UniProtKB">
        <authorList>
            <consortium name="Ensembl"/>
        </authorList>
    </citation>
    <scope>IDENTIFICATION</scope>
    <source>
        <strain evidence="3">Glennie</strain>
    </source>
</reference>
<evidence type="ECO:0000256" key="1">
    <source>
        <dbReference type="SAM" id="MobiDB-lite"/>
    </source>
</evidence>
<keyword evidence="2" id="KW-0472">Membrane</keyword>
<feature type="compositionally biased region" description="Low complexity" evidence="1">
    <location>
        <begin position="1882"/>
        <end position="1891"/>
    </location>
</feature>
<feature type="compositionally biased region" description="Pro residues" evidence="1">
    <location>
        <begin position="141"/>
        <end position="157"/>
    </location>
</feature>
<name>A0A6I8P347_ORNAN</name>
<evidence type="ECO:0008006" key="5">
    <source>
        <dbReference type="Google" id="ProtNLM"/>
    </source>
</evidence>
<feature type="compositionally biased region" description="Low complexity" evidence="1">
    <location>
        <begin position="332"/>
        <end position="346"/>
    </location>
</feature>
<feature type="compositionally biased region" description="Low complexity" evidence="1">
    <location>
        <begin position="638"/>
        <end position="647"/>
    </location>
</feature>
<feature type="region of interest" description="Disordered" evidence="1">
    <location>
        <begin position="1691"/>
        <end position="1796"/>
    </location>
</feature>
<dbReference type="PANTHER" id="PTHR21590:SF4">
    <property type="entry name" value="UPF0606 PROTEIN KIAA1549"/>
    <property type="match status" value="1"/>
</dbReference>
<feature type="compositionally biased region" description="Pro residues" evidence="1">
    <location>
        <begin position="690"/>
        <end position="701"/>
    </location>
</feature>
<feature type="compositionally biased region" description="Low complexity" evidence="1">
    <location>
        <begin position="225"/>
        <end position="236"/>
    </location>
</feature>
<sequence length="2119" mass="215574">MPARLGRSAAPGGDPLPLLASLPDEPLPEPSEGRLPDRTPAPTVEAAPAPGAPGTGCPRAVSAPAATPAGPPGASPAGAGGDGSGGEASGGEDGWDRPSPTPVARPPPPGRPSGRGGGGGSARLCPSRLRLRTRGGRSGPSPLPAPSGPSPPRPPGPCARRPRCPAWAPSSTAPTLGPRHPAPRLRTAPAPHRRAGRVARPAPGPGGSGERGSRSAGGRGRWRRAAVGARRPTGLLGPAGGGGTPAGSPGAPPRPLPWGGPAASASSPESPPPWIPPGHRPLLCPPPSPSGQPGHGPPPPRALPSGPARPPPPAPRPLARSAAPRRPPARRPAPGSAMPGPGTTSGRRPRLRGGRARRGGPGRKRSRWRRRGSRGAMPLIPRSPRDPASGPAGDRTARISASFARPEAGTLADSASRGVLASEAEASGSATGVPSVPSVLPSAPPGSRRDLGVSGWADGTPPPGATGAGEPSASPGPAPFAEIPPFSLRGAAGVSEGGPGRGPDSAPGPPRTASPEPPGAASAASGGPARGPPAGTPVLPWPARTADLYGSDVPSVPTDAGSELPPSRTGPASGPLAVPETAPTPVPDSGALSASAWKAAASAAPESSPAFPASRGPPSEGTRPRAVPSRGLSEDDAPGPSSPSAAPVRTEGPASPPPPRPAGGGPRPASPGPPLSGILPGRELGVSSGPWPPSPSPPVPEVTPSSSPSGLEASSGGPALGHLSVAPGVAGVASVTPALTATPGVGPGDPGPTLGTPSAPPLPSTGASGTPALLPSVTPSAPPLPSPGAAGTPPRPSVGSPGAPPLPSREPPSVPPFPSRGTPSTSTLPFPETPGTPPLQSGGFPDESPLPFPGTPGIPPFPSPGASRGSPLPFPESPGTPLLPSVGFPSTSPLPFPGTLGTPPLPSPGAPGSAPLPSPGSPGTPPFPSPGAPGSAPLPSPGSPGTPPFPSPGAPGSSPLPSPGAPGTPPFPSPGAPGSSPLPSPGAPGTPPFPSPGAPGSSPLPSPGAPGTPSFPSPGAPGSSPLPSPGTPGVPGPVIVTPTPAATRQPYVCDITVPDAYLITAVLARRAVQEYIIMAIKEVLRLQFGRAVELEVYEIFPEFSFLVTSGPFVYTAIAVVNVLINSSLVRHRTPLILSVQPAFSVPSARYQVQTVLQFVPRGMDPRFCNFTQRVERGLRTAFAEVRKQQRETHDFTVQILNVTVGTPWTGPRQGPVSVVFAVRGRDGFLNGSEVSELLRNLSRVEFSFYLGFPVQQIAEPFQYPQLNVSHLMKSSWVRTVLLGVIERRLQSDVFRAEMERKLARVLSEALAGRRLWRRASFAGSRVVQVVNVSRLEGDDSPVQLVYFVEDQDGQRLGAAAASGLINRVDLQRAAIILGYRIRGSLAQPLDRARGLPPESRSNNLWIVVGVAGPAVVVVAVLVILYWKLCRTDKLDFQTDPSGNVQPRQKLQVPSVKGFDFAKQHLGQHSKDDILTLQEPDAPPPPGPGKEPAPPPSENGEVAGPAGNPAAKAPPPTRRRGRVSPSDADSSESEPSSEREATDEAAGLPAPAARASREPKSGPLVSGGGNELPSSASLFEHVDRMPRAPEPARRLPGKIQLIAMQPIPAPPLADPALSDRVAETNKMNKEIQTALRHKSEIEHHRNKIRLRAKRRGHYEFPVADDLASGDSRERHRVYRKAQMQIDKILDPGAGVPSVFIEPRKSSRAKRSPKLRRRHPAASGGPADAERDRLLTTDSDGTCKRPPGVHNSAYVSDPDLPAEPRTPSSEDPGGDADRPGGPSQYVPPRPSIEEARHTMHCLLDDAFALVAPGGPCATPPVARAPPGQPRHPRSRREASRPVGSRVGGPQPQPPLRRLRSDAPAGSSPGPEARFRSRLPPTPRAPAAGAGCPLRHPRGSRRAAAIRGPTPAHRGRHRAPGAAARPAGPPRPRRSPARGRPDRKSRARPVRGAGLALARWPGAGSEERRGQLCAGSPRIPFLLPVSGAQDASAGALGPHGPPGSRPLPRHRGGPTPGPLLGLPDQSHPRGAVALGPETERGGSLPQLTAPAGAPSASRGSKAAGSPRCRELPGPRGAPLPCRLAPGPAGPDFTCRGSEAKGSPPGETRPIQSSRQKGSVGNS</sequence>
<evidence type="ECO:0000313" key="3">
    <source>
        <dbReference type="Ensembl" id="ENSOANP00000047407.1"/>
    </source>
</evidence>
<reference evidence="3" key="3">
    <citation type="submission" date="2025-09" db="UniProtKB">
        <authorList>
            <consortium name="Ensembl"/>
        </authorList>
    </citation>
    <scope>IDENTIFICATION</scope>
    <source>
        <strain evidence="3">Glennie</strain>
    </source>
</reference>
<feature type="compositionally biased region" description="Low complexity" evidence="1">
    <location>
        <begin position="468"/>
        <end position="481"/>
    </location>
</feature>
<feature type="transmembrane region" description="Helical" evidence="2">
    <location>
        <begin position="1403"/>
        <end position="1426"/>
    </location>
</feature>
<dbReference type="Bgee" id="ENSOANG00000041239">
    <property type="expression patterns" value="Expressed in cerebellum and 7 other cell types or tissues"/>
</dbReference>
<feature type="compositionally biased region" description="Low complexity" evidence="1">
    <location>
        <begin position="519"/>
        <end position="529"/>
    </location>
</feature>
<reference evidence="3 4" key="1">
    <citation type="journal article" date="2008" name="Nature">
        <title>Genome analysis of the platypus reveals unique signatures of evolution.</title>
        <authorList>
            <person name="Warren W.C."/>
            <person name="Hillier L.W."/>
            <person name="Marshall Graves J.A."/>
            <person name="Birney E."/>
            <person name="Ponting C.P."/>
            <person name="Grutzner F."/>
            <person name="Belov K."/>
            <person name="Miller W."/>
            <person name="Clarke L."/>
            <person name="Chinwalla A.T."/>
            <person name="Yang S.P."/>
            <person name="Heger A."/>
            <person name="Locke D.P."/>
            <person name="Miethke P."/>
            <person name="Waters P.D."/>
            <person name="Veyrunes F."/>
            <person name="Fulton L."/>
            <person name="Fulton B."/>
            <person name="Graves T."/>
            <person name="Wallis J."/>
            <person name="Puente X.S."/>
            <person name="Lopez-Otin C."/>
            <person name="Ordonez G.R."/>
            <person name="Eichler E.E."/>
            <person name="Chen L."/>
            <person name="Cheng Z."/>
            <person name="Deakin J.E."/>
            <person name="Alsop A."/>
            <person name="Thompson K."/>
            <person name="Kirby P."/>
            <person name="Papenfuss A.T."/>
            <person name="Wakefield M.J."/>
            <person name="Olender T."/>
            <person name="Lancet D."/>
            <person name="Huttley G.A."/>
            <person name="Smit A.F."/>
            <person name="Pask A."/>
            <person name="Temple-Smith P."/>
            <person name="Batzer M.A."/>
            <person name="Walker J.A."/>
            <person name="Konkel M.K."/>
            <person name="Harris R.S."/>
            <person name="Whittington C.M."/>
            <person name="Wong E.S."/>
            <person name="Gemmell N.J."/>
            <person name="Buschiazzo E."/>
            <person name="Vargas Jentzsch I.M."/>
            <person name="Merkel A."/>
            <person name="Schmitz J."/>
            <person name="Zemann A."/>
            <person name="Churakov G."/>
            <person name="Kriegs J.O."/>
            <person name="Brosius J."/>
            <person name="Murchison E.P."/>
            <person name="Sachidanandam R."/>
            <person name="Smith C."/>
            <person name="Hannon G.J."/>
            <person name="Tsend-Ayush E."/>
            <person name="McMillan D."/>
            <person name="Attenborough R."/>
            <person name="Rens W."/>
            <person name="Ferguson-Smith M."/>
            <person name="Lefevre C.M."/>
            <person name="Sharp J.A."/>
            <person name="Nicholas K.R."/>
            <person name="Ray D.A."/>
            <person name="Kube M."/>
            <person name="Reinhardt R."/>
            <person name="Pringle T.H."/>
            <person name="Taylor J."/>
            <person name="Jones R.C."/>
            <person name="Nixon B."/>
            <person name="Dacheux J.L."/>
            <person name="Niwa H."/>
            <person name="Sekita Y."/>
            <person name="Huang X."/>
            <person name="Stark A."/>
            <person name="Kheradpour P."/>
            <person name="Kellis M."/>
            <person name="Flicek P."/>
            <person name="Chen Y."/>
            <person name="Webber C."/>
            <person name="Hardison R."/>
            <person name="Nelson J."/>
            <person name="Hallsworth-Pepin K."/>
            <person name="Delehaunty K."/>
            <person name="Markovic C."/>
            <person name="Minx P."/>
            <person name="Feng Y."/>
            <person name="Kremitzki C."/>
            <person name="Mitreva M."/>
            <person name="Glasscock J."/>
            <person name="Wylie T."/>
            <person name="Wohldmann P."/>
            <person name="Thiru P."/>
            <person name="Nhan M.N."/>
            <person name="Pohl C.S."/>
            <person name="Smith S.M."/>
            <person name="Hou S."/>
            <person name="Nefedov M."/>
            <person name="de Jong P.J."/>
            <person name="Renfree M.B."/>
            <person name="Mardis E.R."/>
            <person name="Wilson R.K."/>
        </authorList>
    </citation>
    <scope>NUCLEOTIDE SEQUENCE [LARGE SCALE GENOMIC DNA]</scope>
    <source>
        <strain evidence="3 4">Glennie</strain>
    </source>
</reference>
<feature type="compositionally biased region" description="Polar residues" evidence="1">
    <location>
        <begin position="2106"/>
        <end position="2119"/>
    </location>
</feature>
<dbReference type="Ensembl" id="ENSOANT00000067852.1">
    <property type="protein sequence ID" value="ENSOANP00000047407.1"/>
    <property type="gene ID" value="ENSOANG00000041239.1"/>
</dbReference>
<feature type="region of interest" description="Disordered" evidence="1">
    <location>
        <begin position="1808"/>
        <end position="1968"/>
    </location>
</feature>
<feature type="transmembrane region" description="Helical" evidence="2">
    <location>
        <begin position="1103"/>
        <end position="1124"/>
    </location>
</feature>
<keyword evidence="4" id="KW-1185">Reference proteome</keyword>
<dbReference type="InParanoid" id="A0A6I8P347"/>
<feature type="compositionally biased region" description="Low complexity" evidence="1">
    <location>
        <begin position="2046"/>
        <end position="2063"/>
    </location>
</feature>
<feature type="region of interest" description="Disordered" evidence="1">
    <location>
        <begin position="1"/>
        <end position="724"/>
    </location>
</feature>
<feature type="region of interest" description="Disordered" evidence="1">
    <location>
        <begin position="738"/>
        <end position="1041"/>
    </location>
</feature>
<dbReference type="PANTHER" id="PTHR21590">
    <property type="entry name" value="SEA DOMAIN-CONTAINING PROTEIN"/>
    <property type="match status" value="1"/>
</dbReference>
<evidence type="ECO:0000313" key="4">
    <source>
        <dbReference type="Proteomes" id="UP000002279"/>
    </source>
</evidence>
<dbReference type="OMA" id="HNSAYVS"/>
<feature type="compositionally biased region" description="Pro residues" evidence="1">
    <location>
        <begin position="269"/>
        <end position="316"/>
    </location>
</feature>
<feature type="compositionally biased region" description="Low complexity" evidence="1">
    <location>
        <begin position="40"/>
        <end position="49"/>
    </location>
</feature>
<keyword evidence="2" id="KW-1133">Transmembrane helix</keyword>
<feature type="compositionally biased region" description="Low complexity" evidence="1">
    <location>
        <begin position="1543"/>
        <end position="1553"/>
    </location>
</feature>
<feature type="region of interest" description="Disordered" evidence="1">
    <location>
        <begin position="1474"/>
        <end position="1581"/>
    </location>
</feature>
<feature type="compositionally biased region" description="Pro residues" evidence="1">
    <location>
        <begin position="802"/>
        <end position="818"/>
    </location>
</feature>
<dbReference type="Proteomes" id="UP000002279">
    <property type="component" value="Chromosome 11"/>
</dbReference>
<evidence type="ECO:0000256" key="2">
    <source>
        <dbReference type="SAM" id="Phobius"/>
    </source>
</evidence>
<feature type="compositionally biased region" description="Basic residues" evidence="1">
    <location>
        <begin position="1704"/>
        <end position="1718"/>
    </location>
</feature>
<dbReference type="GeneTree" id="ENSGT00530000063472"/>
<organism evidence="3 4">
    <name type="scientific">Ornithorhynchus anatinus</name>
    <name type="common">Duckbill platypus</name>
    <dbReference type="NCBI Taxonomy" id="9258"/>
    <lineage>
        <taxon>Eukaryota</taxon>
        <taxon>Metazoa</taxon>
        <taxon>Chordata</taxon>
        <taxon>Craniata</taxon>
        <taxon>Vertebrata</taxon>
        <taxon>Euteleostomi</taxon>
        <taxon>Mammalia</taxon>
        <taxon>Monotremata</taxon>
        <taxon>Ornithorhynchidae</taxon>
        <taxon>Ornithorhynchus</taxon>
    </lineage>
</organism>
<proteinExistence type="predicted"/>
<feature type="compositionally biased region" description="Low complexity" evidence="1">
    <location>
        <begin position="891"/>
        <end position="902"/>
    </location>
</feature>
<feature type="compositionally biased region" description="Low complexity" evidence="1">
    <location>
        <begin position="675"/>
        <end position="689"/>
    </location>
</feature>
<feature type="compositionally biased region" description="Basic residues" evidence="1">
    <location>
        <begin position="347"/>
        <end position="373"/>
    </location>
</feature>
<feature type="compositionally biased region" description="Gly residues" evidence="1">
    <location>
        <begin position="78"/>
        <end position="92"/>
    </location>
</feature>
<feature type="compositionally biased region" description="Pro residues" evidence="1">
    <location>
        <begin position="848"/>
        <end position="863"/>
    </location>
</feature>
<feature type="compositionally biased region" description="Low complexity" evidence="1">
    <location>
        <begin position="421"/>
        <end position="441"/>
    </location>
</feature>